<sequence length="613" mass="68375">MGNSEENTQLVLKSEISEQSSRALGSRATAISDCINNSSGNEASTSSASAAPPNLCTFCSKDVTIGDNISNLERTKMFETLCNRLNLDRLQFPGTFPKKLCTSCETKVMEIKMFQSEIDKIEKKIVKALFRIQDKVATDAILRPDRVIPSSDPFFEIRNAIWEGYKQRLRDNERQNSSPNPNPDLAIKDDVIEEEVEKIQEELVEISTDDDDDISAAIGVVQERERQEQLQVLPRDDYQIEIEVGEEEVGAEDEVETEEDEQESWAVGMEVIDQYLDSNSIPLIVNHDNSEEEEGREAASVASSSPEIIAGGSQEEEVVSPRKKVKTRARVTVPIRVGTRSLKRIKRELITRETSSEDEDDTDVNKKEENEIYHVKPKLRKLLFNGVEVYTFINAKKQEFMQCSLCSYNVLIQPGMKGENAPSKHQQRHIMACHPEGPPPPPVQPDASQGDDTPLPLVSSNSERVPPILTCTHCSLPCSNAEGLNLHEKIHRLRDASPRPALAPMNVHKFTPRMDVKKRARTPSRKCAATPATKSAATPARKSAATPAIKSATIQARKSTANSLIQKTRTTVDPDNQPVEKKRGPGRPPKKQRVMKSLKDLYSKNTSSRMSPL</sequence>
<feature type="region of interest" description="Disordered" evidence="1">
    <location>
        <begin position="1"/>
        <end position="24"/>
    </location>
</feature>
<gene>
    <name evidence="3" type="ORF">Ocin01_10044</name>
</gene>
<reference evidence="3 4" key="1">
    <citation type="journal article" date="2016" name="Genome Biol. Evol.">
        <title>Gene Family Evolution Reflects Adaptation to Soil Environmental Stressors in the Genome of the Collembolan Orchesella cincta.</title>
        <authorList>
            <person name="Faddeeva-Vakhrusheva A."/>
            <person name="Derks M.F."/>
            <person name="Anvar S.Y."/>
            <person name="Agamennone V."/>
            <person name="Suring W."/>
            <person name="Smit S."/>
            <person name="van Straalen N.M."/>
            <person name="Roelofs D."/>
        </authorList>
    </citation>
    <scope>NUCLEOTIDE SEQUENCE [LARGE SCALE GENOMIC DNA]</scope>
    <source>
        <tissue evidence="3">Mixed pool</tissue>
    </source>
</reference>
<feature type="compositionally biased region" description="Polar residues" evidence="1">
    <location>
        <begin position="603"/>
        <end position="613"/>
    </location>
</feature>
<dbReference type="AlphaFoldDB" id="A0A1D2MUQ9"/>
<comment type="caution">
    <text evidence="3">The sequence shown here is derived from an EMBL/GenBank/DDBJ whole genome shotgun (WGS) entry which is preliminary data.</text>
</comment>
<name>A0A1D2MUQ9_ORCCI</name>
<feature type="region of interest" description="Disordered" evidence="1">
    <location>
        <begin position="418"/>
        <end position="461"/>
    </location>
</feature>
<dbReference type="PROSITE" id="PS00028">
    <property type="entry name" value="ZINC_FINGER_C2H2_1"/>
    <property type="match status" value="1"/>
</dbReference>
<evidence type="ECO:0000259" key="2">
    <source>
        <dbReference type="PROSITE" id="PS00028"/>
    </source>
</evidence>
<keyword evidence="4" id="KW-1185">Reference proteome</keyword>
<organism evidence="3 4">
    <name type="scientific">Orchesella cincta</name>
    <name type="common">Springtail</name>
    <name type="synonym">Podura cincta</name>
    <dbReference type="NCBI Taxonomy" id="48709"/>
    <lineage>
        <taxon>Eukaryota</taxon>
        <taxon>Metazoa</taxon>
        <taxon>Ecdysozoa</taxon>
        <taxon>Arthropoda</taxon>
        <taxon>Hexapoda</taxon>
        <taxon>Collembola</taxon>
        <taxon>Entomobryomorpha</taxon>
        <taxon>Entomobryoidea</taxon>
        <taxon>Orchesellidae</taxon>
        <taxon>Orchesellinae</taxon>
        <taxon>Orchesella</taxon>
    </lineage>
</organism>
<dbReference type="Proteomes" id="UP000094527">
    <property type="component" value="Unassembled WGS sequence"/>
</dbReference>
<proteinExistence type="predicted"/>
<evidence type="ECO:0000256" key="1">
    <source>
        <dbReference type="SAM" id="MobiDB-lite"/>
    </source>
</evidence>
<feature type="domain" description="C2H2-type" evidence="2">
    <location>
        <begin position="471"/>
        <end position="491"/>
    </location>
</feature>
<evidence type="ECO:0000313" key="4">
    <source>
        <dbReference type="Proteomes" id="UP000094527"/>
    </source>
</evidence>
<feature type="region of interest" description="Disordered" evidence="1">
    <location>
        <begin position="515"/>
        <end position="613"/>
    </location>
</feature>
<feature type="compositionally biased region" description="Low complexity" evidence="1">
    <location>
        <begin position="528"/>
        <end position="548"/>
    </location>
</feature>
<evidence type="ECO:0000313" key="3">
    <source>
        <dbReference type="EMBL" id="ODM96638.1"/>
    </source>
</evidence>
<feature type="compositionally biased region" description="Polar residues" evidence="1">
    <location>
        <begin position="1"/>
        <end position="23"/>
    </location>
</feature>
<dbReference type="EMBL" id="LJIJ01000519">
    <property type="protein sequence ID" value="ODM96638.1"/>
    <property type="molecule type" value="Genomic_DNA"/>
</dbReference>
<protein>
    <recommendedName>
        <fullName evidence="2">C2H2-type domain-containing protein</fullName>
    </recommendedName>
</protein>
<feature type="compositionally biased region" description="Polar residues" evidence="1">
    <location>
        <begin position="552"/>
        <end position="574"/>
    </location>
</feature>
<feature type="compositionally biased region" description="Basic residues" evidence="1">
    <location>
        <begin position="584"/>
        <end position="596"/>
    </location>
</feature>
<dbReference type="InterPro" id="IPR013087">
    <property type="entry name" value="Znf_C2H2_type"/>
</dbReference>
<accession>A0A1D2MUQ9</accession>